<organism evidence="2 3">
    <name type="scientific">Nonomuraea monospora</name>
    <dbReference type="NCBI Taxonomy" id="568818"/>
    <lineage>
        <taxon>Bacteria</taxon>
        <taxon>Bacillati</taxon>
        <taxon>Actinomycetota</taxon>
        <taxon>Actinomycetes</taxon>
        <taxon>Streptosporangiales</taxon>
        <taxon>Streptosporangiaceae</taxon>
        <taxon>Nonomuraea</taxon>
    </lineage>
</organism>
<dbReference type="EMBL" id="BAAAQX010000050">
    <property type="protein sequence ID" value="GAA2215436.1"/>
    <property type="molecule type" value="Genomic_DNA"/>
</dbReference>
<protein>
    <submittedName>
        <fullName evidence="2">Uncharacterized protein</fullName>
    </submittedName>
</protein>
<name>A0ABP5PZ27_9ACTN</name>
<feature type="region of interest" description="Disordered" evidence="1">
    <location>
        <begin position="1"/>
        <end position="54"/>
    </location>
</feature>
<evidence type="ECO:0000313" key="2">
    <source>
        <dbReference type="EMBL" id="GAA2215436.1"/>
    </source>
</evidence>
<accession>A0ABP5PZ27</accession>
<reference evidence="3" key="1">
    <citation type="journal article" date="2019" name="Int. J. Syst. Evol. Microbiol.">
        <title>The Global Catalogue of Microorganisms (GCM) 10K type strain sequencing project: providing services to taxonomists for standard genome sequencing and annotation.</title>
        <authorList>
            <consortium name="The Broad Institute Genomics Platform"/>
            <consortium name="The Broad Institute Genome Sequencing Center for Infectious Disease"/>
            <person name="Wu L."/>
            <person name="Ma J."/>
        </authorList>
    </citation>
    <scope>NUCLEOTIDE SEQUENCE [LARGE SCALE GENOMIC DNA]</scope>
    <source>
        <strain evidence="3">JCM 16114</strain>
    </source>
</reference>
<sequence length="111" mass="11707">MRQLHWSVGAGTRRPGPSVSSTREMTPDAPRIGLAGPMHTTNLSYPPKGVQVKVTGNPRRVYPTAERFDFVSLEPLLSQDQTSLSLAAVCGGSLTPGKPSAAFGAGADWVC</sequence>
<gene>
    <name evidence="2" type="ORF">GCM10009850_109040</name>
</gene>
<comment type="caution">
    <text evidence="2">The sequence shown here is derived from an EMBL/GenBank/DDBJ whole genome shotgun (WGS) entry which is preliminary data.</text>
</comment>
<proteinExistence type="predicted"/>
<keyword evidence="3" id="KW-1185">Reference proteome</keyword>
<evidence type="ECO:0000313" key="3">
    <source>
        <dbReference type="Proteomes" id="UP001499843"/>
    </source>
</evidence>
<dbReference type="Proteomes" id="UP001499843">
    <property type="component" value="Unassembled WGS sequence"/>
</dbReference>
<evidence type="ECO:0000256" key="1">
    <source>
        <dbReference type="SAM" id="MobiDB-lite"/>
    </source>
</evidence>